<comment type="caution">
    <text evidence="2">The sequence shown here is derived from an EMBL/GenBank/DDBJ whole genome shotgun (WGS) entry which is preliminary data.</text>
</comment>
<feature type="region of interest" description="Disordered" evidence="1">
    <location>
        <begin position="70"/>
        <end position="96"/>
    </location>
</feature>
<feature type="compositionally biased region" description="Acidic residues" evidence="1">
    <location>
        <begin position="32"/>
        <end position="41"/>
    </location>
</feature>
<dbReference type="AlphaFoldDB" id="A0A4R3MVH2"/>
<evidence type="ECO:0000313" key="3">
    <source>
        <dbReference type="Proteomes" id="UP000295717"/>
    </source>
</evidence>
<reference evidence="2 3" key="1">
    <citation type="submission" date="2019-03" db="EMBL/GenBank/DDBJ databases">
        <title>Genomic Encyclopedia of Type Strains, Phase IV (KMG-IV): sequencing the most valuable type-strain genomes for metagenomic binning, comparative biology and taxonomic classification.</title>
        <authorList>
            <person name="Goeker M."/>
        </authorList>
    </citation>
    <scope>NUCLEOTIDE SEQUENCE [LARGE SCALE GENOMIC DNA]</scope>
    <source>
        <strain evidence="2 3">DSM 13587</strain>
    </source>
</reference>
<accession>A0A4R3MVH2</accession>
<dbReference type="EMBL" id="SMAO01000012">
    <property type="protein sequence ID" value="TCT18713.1"/>
    <property type="molecule type" value="Genomic_DNA"/>
</dbReference>
<sequence length="96" mass="10832">MSTRGWYEYHVAVELCDAAGQNLLQRDAPGPDADEDELMDDEQARQLQKRIAEEGIQTDTLAETQIAYAPEPDPFWDPACNEQPPLHPSVHAPRFI</sequence>
<dbReference type="Proteomes" id="UP000295717">
    <property type="component" value="Unassembled WGS sequence"/>
</dbReference>
<gene>
    <name evidence="2" type="ORF">EDC35_11236</name>
</gene>
<organism evidence="2 3">
    <name type="scientific">Thiobaca trueperi</name>
    <dbReference type="NCBI Taxonomy" id="127458"/>
    <lineage>
        <taxon>Bacteria</taxon>
        <taxon>Pseudomonadati</taxon>
        <taxon>Pseudomonadota</taxon>
        <taxon>Gammaproteobacteria</taxon>
        <taxon>Chromatiales</taxon>
        <taxon>Chromatiaceae</taxon>
        <taxon>Thiobaca</taxon>
    </lineage>
</organism>
<evidence type="ECO:0000313" key="2">
    <source>
        <dbReference type="EMBL" id="TCT18713.1"/>
    </source>
</evidence>
<keyword evidence="3" id="KW-1185">Reference proteome</keyword>
<feature type="region of interest" description="Disordered" evidence="1">
    <location>
        <begin position="24"/>
        <end position="43"/>
    </location>
</feature>
<evidence type="ECO:0000256" key="1">
    <source>
        <dbReference type="SAM" id="MobiDB-lite"/>
    </source>
</evidence>
<protein>
    <submittedName>
        <fullName evidence="2">Uncharacterized protein</fullName>
    </submittedName>
</protein>
<name>A0A4R3MVH2_9GAMM</name>
<proteinExistence type="predicted"/>